<keyword evidence="2" id="KW-1133">Transmembrane helix</keyword>
<keyword evidence="1" id="KW-0175">Coiled coil</keyword>
<reference evidence="3 4" key="1">
    <citation type="submission" date="2017-03" db="EMBL/GenBank/DDBJ databases">
        <authorList>
            <person name="Afonso C.L."/>
            <person name="Miller P.J."/>
            <person name="Scott M.A."/>
            <person name="Spackman E."/>
            <person name="Goraichik I."/>
            <person name="Dimitrov K.M."/>
            <person name="Suarez D.L."/>
            <person name="Swayne D.E."/>
        </authorList>
    </citation>
    <scope>NUCLEOTIDE SEQUENCE [LARGE SCALE GENOMIC DNA]</scope>
    <source>
        <strain evidence="3">SB41UT1</strain>
    </source>
</reference>
<protein>
    <submittedName>
        <fullName evidence="3">Uncharacterized protein</fullName>
    </submittedName>
</protein>
<evidence type="ECO:0000313" key="4">
    <source>
        <dbReference type="Proteomes" id="UP000196573"/>
    </source>
</evidence>
<feature type="coiled-coil region" evidence="1">
    <location>
        <begin position="4"/>
        <end position="31"/>
    </location>
</feature>
<feature type="coiled-coil region" evidence="1">
    <location>
        <begin position="143"/>
        <end position="170"/>
    </location>
</feature>
<name>A0A1X7AJZ0_9GAMM</name>
<dbReference type="AlphaFoldDB" id="A0A1X7AJZ0"/>
<evidence type="ECO:0000256" key="1">
    <source>
        <dbReference type="SAM" id="Coils"/>
    </source>
</evidence>
<dbReference type="Proteomes" id="UP000196573">
    <property type="component" value="Unassembled WGS sequence"/>
</dbReference>
<evidence type="ECO:0000313" key="3">
    <source>
        <dbReference type="EMBL" id="SMA47391.1"/>
    </source>
</evidence>
<keyword evidence="2" id="KW-0812">Transmembrane</keyword>
<organism evidence="3 4">
    <name type="scientific">Parendozoicomonas haliclonae</name>
    <dbReference type="NCBI Taxonomy" id="1960125"/>
    <lineage>
        <taxon>Bacteria</taxon>
        <taxon>Pseudomonadati</taxon>
        <taxon>Pseudomonadota</taxon>
        <taxon>Gammaproteobacteria</taxon>
        <taxon>Oceanospirillales</taxon>
        <taxon>Endozoicomonadaceae</taxon>
        <taxon>Parendozoicomonas</taxon>
    </lineage>
</organism>
<accession>A0A1X7AJZ0</accession>
<dbReference type="RefSeq" id="WP_087110165.1">
    <property type="nucleotide sequence ID" value="NZ_CBCSCN010000003.1"/>
</dbReference>
<gene>
    <name evidence="3" type="ORF">EHSB41UT_02401</name>
</gene>
<evidence type="ECO:0000256" key="2">
    <source>
        <dbReference type="SAM" id="Phobius"/>
    </source>
</evidence>
<proteinExistence type="predicted"/>
<sequence>MNQPDEHQQQIKDLQQELKALKEKDASDEKEHNQALGGLMWFVTAPVLALPCLYWFWFGGFKYFNFSKNPEHWGWFGDFLGGSLNPLLSFFTVILLLLSLSQTRQMLRQNKEEMLVSRQQNEHALAQGRMALENNRYELELTRKEVAASSEALKLQVKAMEEQKKQDEEHYLRGLHHQAVKDATEVLRKAIETPCGWYIPTRGNLDKGETRAVGFKTLISPRSDANSFFILSSIPEESKSEFDDVILDPLIDFAFVVNKARQHCQDDPIIEGYVSSLEKLFITAIELGFLGKKGENIWYQEAIAEAFGVNFLQVLHHDELIEAEETSAHI</sequence>
<feature type="transmembrane region" description="Helical" evidence="2">
    <location>
        <begin position="79"/>
        <end position="100"/>
    </location>
</feature>
<feature type="transmembrane region" description="Helical" evidence="2">
    <location>
        <begin position="39"/>
        <end position="59"/>
    </location>
</feature>
<dbReference type="OrthoDB" id="6422829at2"/>
<keyword evidence="2" id="KW-0472">Membrane</keyword>
<keyword evidence="4" id="KW-1185">Reference proteome</keyword>
<dbReference type="EMBL" id="FWPT01000005">
    <property type="protein sequence ID" value="SMA47391.1"/>
    <property type="molecule type" value="Genomic_DNA"/>
</dbReference>